<reference evidence="1 2" key="1">
    <citation type="submission" date="2015-12" db="EMBL/GenBank/DDBJ databases">
        <title>Genome sequence of Mucilaginibacter gotjawali.</title>
        <authorList>
            <person name="Lee J.S."/>
            <person name="Lee K.C."/>
            <person name="Kim K.K."/>
            <person name="Lee B.W."/>
        </authorList>
    </citation>
    <scope>NUCLEOTIDE SEQUENCE [LARGE SCALE GENOMIC DNA]</scope>
    <source>
        <strain evidence="1 2">SA3-7</strain>
    </source>
</reference>
<dbReference type="EMBL" id="AP017313">
    <property type="protein sequence ID" value="BAU55185.1"/>
    <property type="molecule type" value="Genomic_DNA"/>
</dbReference>
<organism evidence="1 2">
    <name type="scientific">Mucilaginibacter gotjawali</name>
    <dbReference type="NCBI Taxonomy" id="1550579"/>
    <lineage>
        <taxon>Bacteria</taxon>
        <taxon>Pseudomonadati</taxon>
        <taxon>Bacteroidota</taxon>
        <taxon>Sphingobacteriia</taxon>
        <taxon>Sphingobacteriales</taxon>
        <taxon>Sphingobacteriaceae</taxon>
        <taxon>Mucilaginibacter</taxon>
    </lineage>
</organism>
<proteinExistence type="predicted"/>
<gene>
    <name evidence="1" type="ORF">MgSA37_03366</name>
</gene>
<name>A0A0X8X3S4_9SPHI</name>
<dbReference type="OrthoDB" id="796727at2"/>
<dbReference type="RefSeq" id="WP_096353405.1">
    <property type="nucleotide sequence ID" value="NZ_AP017313.1"/>
</dbReference>
<dbReference type="InterPro" id="IPR021255">
    <property type="entry name" value="DUF2807"/>
</dbReference>
<protein>
    <submittedName>
        <fullName evidence="1">Uncharacterized protein</fullName>
    </submittedName>
</protein>
<sequence length="199" mass="21673">MKKSILSIITLLTIVFGITNLTNAAPLNSNYVTTLSNISAINKIEVRGNVELYISNATTDQVKVYNKFYSESAVVQTKNGILNIASYSTEKLVVWVSANQLTSVSVYDNSDVKSFGQLSNIDFNVELHDNATAKLNLDVFSASVSVYDRARADLSGSANEFSLSHNFAATVNNGNFKAAHFNEKKINFPTAADEDMVGI</sequence>
<dbReference type="AlphaFoldDB" id="A0A0X8X3S4"/>
<keyword evidence="2" id="KW-1185">Reference proteome</keyword>
<dbReference type="Pfam" id="PF10988">
    <property type="entry name" value="DUF2807"/>
    <property type="match status" value="1"/>
</dbReference>
<dbReference type="Gene3D" id="2.160.20.120">
    <property type="match status" value="1"/>
</dbReference>
<dbReference type="KEGG" id="mgot:MgSA37_03366"/>
<dbReference type="Proteomes" id="UP000218263">
    <property type="component" value="Chromosome"/>
</dbReference>
<accession>A0A0X8X3S4</accession>
<evidence type="ECO:0000313" key="2">
    <source>
        <dbReference type="Proteomes" id="UP000218263"/>
    </source>
</evidence>
<evidence type="ECO:0000313" key="1">
    <source>
        <dbReference type="EMBL" id="BAU55185.1"/>
    </source>
</evidence>